<keyword evidence="2" id="KW-1133">Transmembrane helix</keyword>
<feature type="transmembrane region" description="Helical" evidence="2">
    <location>
        <begin position="43"/>
        <end position="64"/>
    </location>
</feature>
<dbReference type="AlphaFoldDB" id="A0A6A6BA30"/>
<evidence type="ECO:0000313" key="3">
    <source>
        <dbReference type="EMBL" id="KAF2139767.1"/>
    </source>
</evidence>
<name>A0A6A6BA30_9PEZI</name>
<evidence type="ECO:0000256" key="2">
    <source>
        <dbReference type="SAM" id="Phobius"/>
    </source>
</evidence>
<reference evidence="3" key="1">
    <citation type="journal article" date="2020" name="Stud. Mycol.">
        <title>101 Dothideomycetes genomes: a test case for predicting lifestyles and emergence of pathogens.</title>
        <authorList>
            <person name="Haridas S."/>
            <person name="Albert R."/>
            <person name="Binder M."/>
            <person name="Bloem J."/>
            <person name="Labutti K."/>
            <person name="Salamov A."/>
            <person name="Andreopoulos B."/>
            <person name="Baker S."/>
            <person name="Barry K."/>
            <person name="Bills G."/>
            <person name="Bluhm B."/>
            <person name="Cannon C."/>
            <person name="Castanera R."/>
            <person name="Culley D."/>
            <person name="Daum C."/>
            <person name="Ezra D."/>
            <person name="Gonzalez J."/>
            <person name="Henrissat B."/>
            <person name="Kuo A."/>
            <person name="Liang C."/>
            <person name="Lipzen A."/>
            <person name="Lutzoni F."/>
            <person name="Magnuson J."/>
            <person name="Mondo S."/>
            <person name="Nolan M."/>
            <person name="Ohm R."/>
            <person name="Pangilinan J."/>
            <person name="Park H.-J."/>
            <person name="Ramirez L."/>
            <person name="Alfaro M."/>
            <person name="Sun H."/>
            <person name="Tritt A."/>
            <person name="Yoshinaga Y."/>
            <person name="Zwiers L.-H."/>
            <person name="Turgeon B."/>
            <person name="Goodwin S."/>
            <person name="Spatafora J."/>
            <person name="Crous P."/>
            <person name="Grigoriev I."/>
        </authorList>
    </citation>
    <scope>NUCLEOTIDE SEQUENCE</scope>
    <source>
        <strain evidence="3">CBS 121167</strain>
    </source>
</reference>
<organism evidence="3 4">
    <name type="scientific">Aplosporella prunicola CBS 121167</name>
    <dbReference type="NCBI Taxonomy" id="1176127"/>
    <lineage>
        <taxon>Eukaryota</taxon>
        <taxon>Fungi</taxon>
        <taxon>Dikarya</taxon>
        <taxon>Ascomycota</taxon>
        <taxon>Pezizomycotina</taxon>
        <taxon>Dothideomycetes</taxon>
        <taxon>Dothideomycetes incertae sedis</taxon>
        <taxon>Botryosphaeriales</taxon>
        <taxon>Aplosporellaceae</taxon>
        <taxon>Aplosporella</taxon>
    </lineage>
</organism>
<dbReference type="EMBL" id="ML995492">
    <property type="protein sequence ID" value="KAF2139767.1"/>
    <property type="molecule type" value="Genomic_DNA"/>
</dbReference>
<evidence type="ECO:0000256" key="1">
    <source>
        <dbReference type="ARBA" id="ARBA00035112"/>
    </source>
</evidence>
<dbReference type="GO" id="GO:0043386">
    <property type="term" value="P:mycotoxin biosynthetic process"/>
    <property type="evidence" value="ECO:0007669"/>
    <property type="project" value="InterPro"/>
</dbReference>
<evidence type="ECO:0008006" key="5">
    <source>
        <dbReference type="Google" id="ProtNLM"/>
    </source>
</evidence>
<gene>
    <name evidence="3" type="ORF">K452DRAFT_360469</name>
</gene>
<dbReference type="InterPro" id="IPR021765">
    <property type="entry name" value="UstYa-like"/>
</dbReference>
<dbReference type="PANTHER" id="PTHR33365">
    <property type="entry name" value="YALI0B05434P"/>
    <property type="match status" value="1"/>
</dbReference>
<evidence type="ECO:0000313" key="4">
    <source>
        <dbReference type="Proteomes" id="UP000799438"/>
    </source>
</evidence>
<keyword evidence="2" id="KW-0812">Transmembrane</keyword>
<dbReference type="PANTHER" id="PTHR33365:SF7">
    <property type="entry name" value="TAT PATHWAY SIGNAL SEQUENCE"/>
    <property type="match status" value="1"/>
</dbReference>
<proteinExistence type="inferred from homology"/>
<dbReference type="GeneID" id="54303847"/>
<accession>A0A6A6BA30</accession>
<keyword evidence="2" id="KW-0472">Membrane</keyword>
<dbReference type="OrthoDB" id="3687641at2759"/>
<dbReference type="Proteomes" id="UP000799438">
    <property type="component" value="Unassembled WGS sequence"/>
</dbReference>
<dbReference type="RefSeq" id="XP_033395480.1">
    <property type="nucleotide sequence ID" value="XM_033546341.1"/>
</dbReference>
<sequence>MSSSSSHTPFLSDTERNDDFFDESQDKHSFVPKRSARIGSVKLSAILFHTIMIFVYIVLTIAFIKNKPPQRLNIVYTPVGNSLEYIAQTIPDSPEDVGTSRYVGMESSPELDNAWYQLLRHHNIRLTDDDLRGINQSSISLGHGGGYLGMLGVYHELHCLKLVREALHLDYYGRGKSEKQKRILAGHAEHCVDALRQTAMCRADTTIFPYHWNNFTRTPAPTWVQTHECVNWDKFTQWLDSRVVDIHEPGLLTHPTFGPSYPTS</sequence>
<dbReference type="Pfam" id="PF11807">
    <property type="entry name" value="UstYa"/>
    <property type="match status" value="1"/>
</dbReference>
<protein>
    <recommendedName>
        <fullName evidence="5">DUF3328 domain-containing protein</fullName>
    </recommendedName>
</protein>
<comment type="similarity">
    <text evidence="1">Belongs to the ustYa family.</text>
</comment>
<keyword evidence="4" id="KW-1185">Reference proteome</keyword>